<dbReference type="Pfam" id="PF00535">
    <property type="entry name" value="Glycos_transf_2"/>
    <property type="match status" value="1"/>
</dbReference>
<reference evidence="3" key="1">
    <citation type="journal article" date="2019" name="Int. J. Syst. Evol. Microbiol.">
        <title>The Global Catalogue of Microorganisms (GCM) 10K type strain sequencing project: providing services to taxonomists for standard genome sequencing and annotation.</title>
        <authorList>
            <consortium name="The Broad Institute Genomics Platform"/>
            <consortium name="The Broad Institute Genome Sequencing Center for Infectious Disease"/>
            <person name="Wu L."/>
            <person name="Ma J."/>
        </authorList>
    </citation>
    <scope>NUCLEOTIDE SEQUENCE [LARGE SCALE GENOMIC DNA]</scope>
    <source>
        <strain evidence="3">KCTC 52416</strain>
    </source>
</reference>
<gene>
    <name evidence="2" type="ORF">ACFOET_13185</name>
</gene>
<name>A0ABV7JN33_9SPHI</name>
<feature type="domain" description="Glycosyltransferase 2-like" evidence="1">
    <location>
        <begin position="10"/>
        <end position="174"/>
    </location>
</feature>
<dbReference type="InterPro" id="IPR001173">
    <property type="entry name" value="Glyco_trans_2-like"/>
</dbReference>
<sequence>MGSEQIKAIVATPVKDSVENTLETIAAVRANKVAIDHYVYNDFSSAETKQALEQHKVRYGYRLVHLEDLTSHPSPNYRLVLRDAQRQALKKNVPLILVESDVVIEADTIKKMLDFYGQHRSVGLVGAITVDEEGNVNFPYLRFKDEPVEAGRLGRSYVEVRKSLSFCCTLISLEFLREYDFVYLNESKDWFDIFISNQALAMGFKNYLLCDVPVVHRPHGSRPWKQMKYKNPVKYYLLKFLKRRDKI</sequence>
<dbReference type="SUPFAM" id="SSF53448">
    <property type="entry name" value="Nucleotide-diphospho-sugar transferases"/>
    <property type="match status" value="1"/>
</dbReference>
<evidence type="ECO:0000313" key="2">
    <source>
        <dbReference type="EMBL" id="MFC3198572.1"/>
    </source>
</evidence>
<dbReference type="InterPro" id="IPR029044">
    <property type="entry name" value="Nucleotide-diphossugar_trans"/>
</dbReference>
<dbReference type="Proteomes" id="UP001595526">
    <property type="component" value="Unassembled WGS sequence"/>
</dbReference>
<dbReference type="RefSeq" id="WP_379023357.1">
    <property type="nucleotide sequence ID" value="NZ_JBHRTA010000038.1"/>
</dbReference>
<keyword evidence="3" id="KW-1185">Reference proteome</keyword>
<dbReference type="EC" id="2.4.-.-" evidence="2"/>
<protein>
    <submittedName>
        <fullName evidence="2">Glycosyltransferase</fullName>
        <ecNumber evidence="2">2.4.-.-</ecNumber>
    </submittedName>
</protein>
<dbReference type="EMBL" id="JBHRTA010000038">
    <property type="protein sequence ID" value="MFC3198572.1"/>
    <property type="molecule type" value="Genomic_DNA"/>
</dbReference>
<evidence type="ECO:0000259" key="1">
    <source>
        <dbReference type="Pfam" id="PF00535"/>
    </source>
</evidence>
<keyword evidence="2" id="KW-0808">Transferase</keyword>
<organism evidence="2 3">
    <name type="scientific">Parapedobacter deserti</name>
    <dbReference type="NCBI Taxonomy" id="1912957"/>
    <lineage>
        <taxon>Bacteria</taxon>
        <taxon>Pseudomonadati</taxon>
        <taxon>Bacteroidota</taxon>
        <taxon>Sphingobacteriia</taxon>
        <taxon>Sphingobacteriales</taxon>
        <taxon>Sphingobacteriaceae</taxon>
        <taxon>Parapedobacter</taxon>
    </lineage>
</organism>
<accession>A0ABV7JN33</accession>
<keyword evidence="2" id="KW-0328">Glycosyltransferase</keyword>
<proteinExistence type="predicted"/>
<dbReference type="GO" id="GO:0016757">
    <property type="term" value="F:glycosyltransferase activity"/>
    <property type="evidence" value="ECO:0007669"/>
    <property type="project" value="UniProtKB-KW"/>
</dbReference>
<evidence type="ECO:0000313" key="3">
    <source>
        <dbReference type="Proteomes" id="UP001595526"/>
    </source>
</evidence>
<dbReference type="Gene3D" id="3.90.550.10">
    <property type="entry name" value="Spore Coat Polysaccharide Biosynthesis Protein SpsA, Chain A"/>
    <property type="match status" value="1"/>
</dbReference>
<comment type="caution">
    <text evidence="2">The sequence shown here is derived from an EMBL/GenBank/DDBJ whole genome shotgun (WGS) entry which is preliminary data.</text>
</comment>